<feature type="domain" description="HTH merR-type" evidence="5">
    <location>
        <begin position="6"/>
        <end position="76"/>
    </location>
</feature>
<dbReference type="GO" id="GO:0003700">
    <property type="term" value="F:DNA-binding transcription factor activity"/>
    <property type="evidence" value="ECO:0007669"/>
    <property type="project" value="InterPro"/>
</dbReference>
<reference evidence="6" key="1">
    <citation type="submission" date="2020-08" db="EMBL/GenBank/DDBJ databases">
        <title>Genome public.</title>
        <authorList>
            <person name="Liu C."/>
            <person name="Sun Q."/>
        </authorList>
    </citation>
    <scope>NUCLEOTIDE SEQUENCE</scope>
    <source>
        <strain evidence="6">NSJ-32</strain>
    </source>
</reference>
<dbReference type="InterPro" id="IPR009061">
    <property type="entry name" value="DNA-bd_dom_put_sf"/>
</dbReference>
<proteinExistence type="predicted"/>
<comment type="caution">
    <text evidence="6">The sequence shown here is derived from an EMBL/GenBank/DDBJ whole genome shotgun (WGS) entry which is preliminary data.</text>
</comment>
<dbReference type="InterPro" id="IPR047057">
    <property type="entry name" value="MerR_fam"/>
</dbReference>
<name>A0A926DVX7_9FIRM</name>
<evidence type="ECO:0000256" key="4">
    <source>
        <dbReference type="ARBA" id="ARBA00023163"/>
    </source>
</evidence>
<dbReference type="CDD" id="cd01107">
    <property type="entry name" value="HTH_BmrR"/>
    <property type="match status" value="1"/>
</dbReference>
<dbReference type="PANTHER" id="PTHR30204">
    <property type="entry name" value="REDOX-CYCLING DRUG-SENSING TRANSCRIPTIONAL ACTIVATOR SOXR"/>
    <property type="match status" value="1"/>
</dbReference>
<sequence length="281" mass="32203">MDKQNLFSIGDVAKLFHLSVSSLRHYEDVGLITPEYTDPDSGYRYYGARQFEVLNSIRYLRALDMPLTEIADFLGNRDVERMEEKLLLQKQAVIAKQEELKRIERKIDNRLKMIADAKNSVFDTVQLTHKNKCRMVWVGDSLKIRGFLDMEAPIRRLEQEQAEAVVFLGKVGVGIAPENLERGVFDSYDGIFLILDEEDHFEGETTEIPETLCVSIRFHGSHSEAQAQYQKLLAYITENKLKIGGFSREITMIDYGLTNDLSKFVTEISIPVECINQIILS</sequence>
<organism evidence="6 7">
    <name type="scientific">Bianquea renquensis</name>
    <dbReference type="NCBI Taxonomy" id="2763661"/>
    <lineage>
        <taxon>Bacteria</taxon>
        <taxon>Bacillati</taxon>
        <taxon>Bacillota</taxon>
        <taxon>Clostridia</taxon>
        <taxon>Eubacteriales</taxon>
        <taxon>Bianqueaceae</taxon>
        <taxon>Bianquea</taxon>
    </lineage>
</organism>
<evidence type="ECO:0000259" key="5">
    <source>
        <dbReference type="PROSITE" id="PS50937"/>
    </source>
</evidence>
<evidence type="ECO:0000256" key="3">
    <source>
        <dbReference type="ARBA" id="ARBA00023125"/>
    </source>
</evidence>
<dbReference type="SUPFAM" id="SSF55136">
    <property type="entry name" value="Probable bacterial effector-binding domain"/>
    <property type="match status" value="1"/>
</dbReference>
<dbReference type="InterPro" id="IPR000551">
    <property type="entry name" value="MerR-type_HTH_dom"/>
</dbReference>
<dbReference type="InterPro" id="IPR011256">
    <property type="entry name" value="Reg_factor_effector_dom_sf"/>
</dbReference>
<dbReference type="SUPFAM" id="SSF46955">
    <property type="entry name" value="Putative DNA-binding domain"/>
    <property type="match status" value="1"/>
</dbReference>
<keyword evidence="2" id="KW-0805">Transcription regulation</keyword>
<dbReference type="GO" id="GO:0003677">
    <property type="term" value="F:DNA binding"/>
    <property type="evidence" value="ECO:0007669"/>
    <property type="project" value="UniProtKB-KW"/>
</dbReference>
<evidence type="ECO:0000313" key="7">
    <source>
        <dbReference type="Proteomes" id="UP000657006"/>
    </source>
</evidence>
<dbReference type="InterPro" id="IPR010499">
    <property type="entry name" value="AraC_E-bd"/>
</dbReference>
<dbReference type="Gene3D" id="1.10.1660.10">
    <property type="match status" value="1"/>
</dbReference>
<protein>
    <submittedName>
        <fullName evidence="6">MerR family transcriptional regulator</fullName>
    </submittedName>
</protein>
<accession>A0A926DVX7</accession>
<evidence type="ECO:0000256" key="2">
    <source>
        <dbReference type="ARBA" id="ARBA00023015"/>
    </source>
</evidence>
<dbReference type="EMBL" id="JACRSQ010000034">
    <property type="protein sequence ID" value="MBC8544873.1"/>
    <property type="molecule type" value="Genomic_DNA"/>
</dbReference>
<dbReference type="Gene3D" id="3.20.80.10">
    <property type="entry name" value="Regulatory factor, effector binding domain"/>
    <property type="match status" value="1"/>
</dbReference>
<dbReference type="SMART" id="SM00871">
    <property type="entry name" value="AraC_E_bind"/>
    <property type="match status" value="1"/>
</dbReference>
<dbReference type="Pfam" id="PF06445">
    <property type="entry name" value="GyrI-like"/>
    <property type="match status" value="1"/>
</dbReference>
<evidence type="ECO:0000256" key="1">
    <source>
        <dbReference type="ARBA" id="ARBA00022491"/>
    </source>
</evidence>
<keyword evidence="1" id="KW-0678">Repressor</keyword>
<dbReference type="Pfam" id="PF13411">
    <property type="entry name" value="MerR_1"/>
    <property type="match status" value="1"/>
</dbReference>
<keyword evidence="7" id="KW-1185">Reference proteome</keyword>
<gene>
    <name evidence="6" type="ORF">H8730_15095</name>
</gene>
<dbReference type="InterPro" id="IPR029442">
    <property type="entry name" value="GyrI-like"/>
</dbReference>
<dbReference type="Proteomes" id="UP000657006">
    <property type="component" value="Unassembled WGS sequence"/>
</dbReference>
<evidence type="ECO:0000313" key="6">
    <source>
        <dbReference type="EMBL" id="MBC8544873.1"/>
    </source>
</evidence>
<dbReference type="SMART" id="SM00422">
    <property type="entry name" value="HTH_MERR"/>
    <property type="match status" value="1"/>
</dbReference>
<dbReference type="AlphaFoldDB" id="A0A926DVX7"/>
<dbReference type="PROSITE" id="PS50937">
    <property type="entry name" value="HTH_MERR_2"/>
    <property type="match status" value="1"/>
</dbReference>
<keyword evidence="3" id="KW-0238">DNA-binding</keyword>
<dbReference type="PANTHER" id="PTHR30204:SF69">
    <property type="entry name" value="MERR-FAMILY TRANSCRIPTIONAL REGULATOR"/>
    <property type="match status" value="1"/>
</dbReference>
<keyword evidence="4" id="KW-0804">Transcription</keyword>
<dbReference type="RefSeq" id="WP_177713933.1">
    <property type="nucleotide sequence ID" value="NZ_JACRSQ010000034.1"/>
</dbReference>